<dbReference type="STRING" id="126957.T1J094"/>
<dbReference type="OMA" id="RISYNPW"/>
<dbReference type="PANTHER" id="PTHR12400:SF21">
    <property type="entry name" value="KINASE"/>
    <property type="match status" value="1"/>
</dbReference>
<dbReference type="AlphaFoldDB" id="T1J094"/>
<protein>
    <recommendedName>
        <fullName evidence="4">Kinase</fullName>
        <ecNumber evidence="4">2.7.-.-</ecNumber>
    </recommendedName>
</protein>
<dbReference type="Pfam" id="PF03770">
    <property type="entry name" value="IPK"/>
    <property type="match status" value="1"/>
</dbReference>
<dbReference type="Gene3D" id="3.30.470.160">
    <property type="entry name" value="Inositol polyphosphate kinase"/>
    <property type="match status" value="1"/>
</dbReference>
<dbReference type="PhylomeDB" id="T1J094"/>
<sequence length="449" mass="50578">MEKGPPPCRKPVLLEPFIHQVGGHSSMLSFDDSTVCKPLIPRELQFYTTLPPDLAIFTPKFKGVIEVSFIEDKEGYITLTAYPPQTFSSGPNHETEDECDVSPKKQMHSRIRLRRTSSIEIESHLDEMFEEVVDKAERKGSSTNPWVLKCHRDHLSKVFLGETGSFVQQFILLENLTWNYKYPCVLDLKMGIRQYGDDATPAKKKRQDAKVAMSTSSKLGVRICGMQVYQKNVRRFLCRNKYYGRTLSVNGFRQALIQFLHNGMRVRSELISSIVEQLQQLVSVLERQDTFRFYTSSLLMLYDGSEPGDPEDSKSNESLVETIDDGYCMSNGSFNPPQTKSCATSTLENGGIGRSGNRSIHNISTEPTTSKQSSKKRSPTSVSFKGVPNKQESRAKSAPVKVVDIRMIDFAHSTHTGISSTTNAGPDTGYIFGLRNLIDILRNIEKEYN</sequence>
<evidence type="ECO:0000256" key="3">
    <source>
        <dbReference type="ARBA" id="ARBA00022777"/>
    </source>
</evidence>
<accession>T1J094</accession>
<dbReference type="GO" id="GO:0005634">
    <property type="term" value="C:nucleus"/>
    <property type="evidence" value="ECO:0007669"/>
    <property type="project" value="TreeGrafter"/>
</dbReference>
<keyword evidence="3 4" id="KW-0418">Kinase</keyword>
<feature type="compositionally biased region" description="Polar residues" evidence="5">
    <location>
        <begin position="356"/>
        <end position="372"/>
    </location>
</feature>
<dbReference type="EC" id="2.7.-.-" evidence="4"/>
<dbReference type="EnsemblMetazoa" id="SMAR006937-RA">
    <property type="protein sequence ID" value="SMAR006937-PA"/>
    <property type="gene ID" value="SMAR006937"/>
</dbReference>
<dbReference type="InterPro" id="IPR005522">
    <property type="entry name" value="IPK"/>
</dbReference>
<dbReference type="InterPro" id="IPR038286">
    <property type="entry name" value="IPK_sf"/>
</dbReference>
<feature type="compositionally biased region" description="Polar residues" evidence="5">
    <location>
        <begin position="339"/>
        <end position="348"/>
    </location>
</feature>
<dbReference type="SUPFAM" id="SSF56104">
    <property type="entry name" value="SAICAR synthase-like"/>
    <property type="match status" value="1"/>
</dbReference>
<dbReference type="HOGENOM" id="CLU_014862_0_0_1"/>
<comment type="similarity">
    <text evidence="1 4">Belongs to the inositol phosphokinase (IPK) family.</text>
</comment>
<evidence type="ECO:0000313" key="7">
    <source>
        <dbReference type="Proteomes" id="UP000014500"/>
    </source>
</evidence>
<feature type="region of interest" description="Disordered" evidence="5">
    <location>
        <begin position="339"/>
        <end position="399"/>
    </location>
</feature>
<proteinExistence type="inferred from homology"/>
<dbReference type="GO" id="GO:0032958">
    <property type="term" value="P:inositol phosphate biosynthetic process"/>
    <property type="evidence" value="ECO:0007669"/>
    <property type="project" value="InterPro"/>
</dbReference>
<organism evidence="6 7">
    <name type="scientific">Strigamia maritima</name>
    <name type="common">European centipede</name>
    <name type="synonym">Geophilus maritimus</name>
    <dbReference type="NCBI Taxonomy" id="126957"/>
    <lineage>
        <taxon>Eukaryota</taxon>
        <taxon>Metazoa</taxon>
        <taxon>Ecdysozoa</taxon>
        <taxon>Arthropoda</taxon>
        <taxon>Myriapoda</taxon>
        <taxon>Chilopoda</taxon>
        <taxon>Pleurostigmophora</taxon>
        <taxon>Geophilomorpha</taxon>
        <taxon>Linotaeniidae</taxon>
        <taxon>Strigamia</taxon>
    </lineage>
</organism>
<dbReference type="PANTHER" id="PTHR12400">
    <property type="entry name" value="INOSITOL POLYPHOSPHATE KINASE"/>
    <property type="match status" value="1"/>
</dbReference>
<evidence type="ECO:0000256" key="1">
    <source>
        <dbReference type="ARBA" id="ARBA00007374"/>
    </source>
</evidence>
<dbReference type="GO" id="GO:0046854">
    <property type="term" value="P:phosphatidylinositol phosphate biosynthetic process"/>
    <property type="evidence" value="ECO:0007669"/>
    <property type="project" value="TreeGrafter"/>
</dbReference>
<name>T1J094_STRMM</name>
<dbReference type="Proteomes" id="UP000014500">
    <property type="component" value="Unassembled WGS sequence"/>
</dbReference>
<reference evidence="6" key="2">
    <citation type="submission" date="2015-02" db="UniProtKB">
        <authorList>
            <consortium name="EnsemblMetazoa"/>
        </authorList>
    </citation>
    <scope>IDENTIFICATION</scope>
</reference>
<evidence type="ECO:0000256" key="2">
    <source>
        <dbReference type="ARBA" id="ARBA00022679"/>
    </source>
</evidence>
<dbReference type="eggNOG" id="KOG1620">
    <property type="taxonomic scope" value="Eukaryota"/>
</dbReference>
<dbReference type="EMBL" id="JH431734">
    <property type="status" value="NOT_ANNOTATED_CDS"/>
    <property type="molecule type" value="Genomic_DNA"/>
</dbReference>
<dbReference type="GO" id="GO:0000828">
    <property type="term" value="F:inositol hexakisphosphate kinase activity"/>
    <property type="evidence" value="ECO:0007669"/>
    <property type="project" value="TreeGrafter"/>
</dbReference>
<feature type="region of interest" description="Disordered" evidence="5">
    <location>
        <begin position="87"/>
        <end position="106"/>
    </location>
</feature>
<evidence type="ECO:0000313" key="6">
    <source>
        <dbReference type="EnsemblMetazoa" id="SMAR006937-PA"/>
    </source>
</evidence>
<evidence type="ECO:0000256" key="5">
    <source>
        <dbReference type="SAM" id="MobiDB-lite"/>
    </source>
</evidence>
<keyword evidence="2 4" id="KW-0808">Transferase</keyword>
<keyword evidence="7" id="KW-1185">Reference proteome</keyword>
<dbReference type="GO" id="GO:0005737">
    <property type="term" value="C:cytoplasm"/>
    <property type="evidence" value="ECO:0007669"/>
    <property type="project" value="TreeGrafter"/>
</dbReference>
<reference evidence="7" key="1">
    <citation type="submission" date="2011-05" db="EMBL/GenBank/DDBJ databases">
        <authorList>
            <person name="Richards S.R."/>
            <person name="Qu J."/>
            <person name="Jiang H."/>
            <person name="Jhangiani S.N."/>
            <person name="Agravi P."/>
            <person name="Goodspeed R."/>
            <person name="Gross S."/>
            <person name="Mandapat C."/>
            <person name="Jackson L."/>
            <person name="Mathew T."/>
            <person name="Pu L."/>
            <person name="Thornton R."/>
            <person name="Saada N."/>
            <person name="Wilczek-Boney K.B."/>
            <person name="Lee S."/>
            <person name="Kovar C."/>
            <person name="Wu Y."/>
            <person name="Scherer S.E."/>
            <person name="Worley K.C."/>
            <person name="Muzny D.M."/>
            <person name="Gibbs R."/>
        </authorList>
    </citation>
    <scope>NUCLEOTIDE SEQUENCE</scope>
    <source>
        <strain evidence="7">Brora</strain>
    </source>
</reference>
<evidence type="ECO:0000256" key="4">
    <source>
        <dbReference type="RuleBase" id="RU363090"/>
    </source>
</evidence>